<organism evidence="5 6">
    <name type="scientific">Wolfiporia cocos (strain MD-104)</name>
    <name type="common">Brown rot fungus</name>
    <dbReference type="NCBI Taxonomy" id="742152"/>
    <lineage>
        <taxon>Eukaryota</taxon>
        <taxon>Fungi</taxon>
        <taxon>Dikarya</taxon>
        <taxon>Basidiomycota</taxon>
        <taxon>Agaricomycotina</taxon>
        <taxon>Agaricomycetes</taxon>
        <taxon>Polyporales</taxon>
        <taxon>Phaeolaceae</taxon>
        <taxon>Wolfiporia</taxon>
    </lineage>
</organism>
<evidence type="ECO:0000256" key="2">
    <source>
        <dbReference type="SAM" id="MobiDB-lite"/>
    </source>
</evidence>
<dbReference type="InterPro" id="IPR052982">
    <property type="entry name" value="SRP1/TIP1-like"/>
</dbReference>
<dbReference type="OrthoDB" id="2432613at2759"/>
<feature type="region of interest" description="Disordered" evidence="2">
    <location>
        <begin position="150"/>
        <end position="247"/>
    </location>
</feature>
<evidence type="ECO:0000256" key="3">
    <source>
        <dbReference type="SAM" id="SignalP"/>
    </source>
</evidence>
<keyword evidence="1 3" id="KW-0732">Signal</keyword>
<feature type="domain" description="Yeast cell wall synthesis Kre9/Knh1-like N-terminal" evidence="4">
    <location>
        <begin position="26"/>
        <end position="115"/>
    </location>
</feature>
<feature type="signal peptide" evidence="3">
    <location>
        <begin position="1"/>
        <end position="19"/>
    </location>
</feature>
<evidence type="ECO:0000256" key="1">
    <source>
        <dbReference type="ARBA" id="ARBA00022729"/>
    </source>
</evidence>
<evidence type="ECO:0000313" key="5">
    <source>
        <dbReference type="EMBL" id="PCH44515.1"/>
    </source>
</evidence>
<reference evidence="5 6" key="1">
    <citation type="journal article" date="2012" name="Science">
        <title>The Paleozoic origin of enzymatic lignin decomposition reconstructed from 31 fungal genomes.</title>
        <authorList>
            <person name="Floudas D."/>
            <person name="Binder M."/>
            <person name="Riley R."/>
            <person name="Barry K."/>
            <person name="Blanchette R.A."/>
            <person name="Henrissat B."/>
            <person name="Martinez A.T."/>
            <person name="Otillar R."/>
            <person name="Spatafora J.W."/>
            <person name="Yadav J.S."/>
            <person name="Aerts A."/>
            <person name="Benoit I."/>
            <person name="Boyd A."/>
            <person name="Carlson A."/>
            <person name="Copeland A."/>
            <person name="Coutinho P.M."/>
            <person name="de Vries R.P."/>
            <person name="Ferreira P."/>
            <person name="Findley K."/>
            <person name="Foster B."/>
            <person name="Gaskell J."/>
            <person name="Glotzer D."/>
            <person name="Gorecki P."/>
            <person name="Heitman J."/>
            <person name="Hesse C."/>
            <person name="Hori C."/>
            <person name="Igarashi K."/>
            <person name="Jurgens J.A."/>
            <person name="Kallen N."/>
            <person name="Kersten P."/>
            <person name="Kohler A."/>
            <person name="Kuees U."/>
            <person name="Kumar T.K.A."/>
            <person name="Kuo A."/>
            <person name="LaButti K."/>
            <person name="Larrondo L.F."/>
            <person name="Lindquist E."/>
            <person name="Ling A."/>
            <person name="Lombard V."/>
            <person name="Lucas S."/>
            <person name="Lundell T."/>
            <person name="Martin R."/>
            <person name="McLaughlin D.J."/>
            <person name="Morgenstern I."/>
            <person name="Morin E."/>
            <person name="Murat C."/>
            <person name="Nagy L.G."/>
            <person name="Nolan M."/>
            <person name="Ohm R.A."/>
            <person name="Patyshakuliyeva A."/>
            <person name="Rokas A."/>
            <person name="Ruiz-Duenas F.J."/>
            <person name="Sabat G."/>
            <person name="Salamov A."/>
            <person name="Samejima M."/>
            <person name="Schmutz J."/>
            <person name="Slot J.C."/>
            <person name="St John F."/>
            <person name="Stenlid J."/>
            <person name="Sun H."/>
            <person name="Sun S."/>
            <person name="Syed K."/>
            <person name="Tsang A."/>
            <person name="Wiebenga A."/>
            <person name="Young D."/>
            <person name="Pisabarro A."/>
            <person name="Eastwood D.C."/>
            <person name="Martin F."/>
            <person name="Cullen D."/>
            <person name="Grigoriev I.V."/>
            <person name="Hibbett D.S."/>
        </authorList>
    </citation>
    <scope>NUCLEOTIDE SEQUENCE [LARGE SCALE GENOMIC DNA]</scope>
    <source>
        <strain evidence="5 6">MD-104</strain>
    </source>
</reference>
<protein>
    <recommendedName>
        <fullName evidence="4">Yeast cell wall synthesis Kre9/Knh1-like N-terminal domain-containing protein</fullName>
    </recommendedName>
</protein>
<sequence length="285" mass="27936">MFASLVLTAILAGAAFVRADPTPTAPGPGNVFTSGGECSVEWEADKTGVWTAMNIELMAGNNEQMQFLETVGTVDATTTTSYTYTCPDVSPNAQIYFYQFTSPFSKNPYWTGRFVIADASGATVAPTATEVFGSTTVLWGSGSVVGLAASSPPAYGESVSGASSSSASPSASPSASFSTSSSAPTSSAVDTSSSSAPTPSATSSSTVSSPTAVSSSASSSAPPSSSPSGMSTSTTSTSTVTPTASQTAGVGAASNGALGALKVNGHVLSAAIGLGVAALTFSVAL</sequence>
<dbReference type="PANTHER" id="PTHR40633:SF1">
    <property type="entry name" value="GPI ANCHORED SERINE-THREONINE RICH PROTEIN (AFU_ORTHOLOGUE AFUA_1G03630)"/>
    <property type="match status" value="1"/>
</dbReference>
<dbReference type="EMBL" id="KB468157">
    <property type="protein sequence ID" value="PCH44515.1"/>
    <property type="molecule type" value="Genomic_DNA"/>
</dbReference>
<evidence type="ECO:0000313" key="6">
    <source>
        <dbReference type="Proteomes" id="UP000218811"/>
    </source>
</evidence>
<evidence type="ECO:0000259" key="4">
    <source>
        <dbReference type="Pfam" id="PF10342"/>
    </source>
</evidence>
<dbReference type="InterPro" id="IPR018466">
    <property type="entry name" value="Kre9/Knh1-like_N"/>
</dbReference>
<name>A0A2H3JSQ2_WOLCO</name>
<dbReference type="AlphaFoldDB" id="A0A2H3JSQ2"/>
<dbReference type="Pfam" id="PF10342">
    <property type="entry name" value="Kre9_KNH"/>
    <property type="match status" value="1"/>
</dbReference>
<dbReference type="OMA" id="WTGRFTI"/>
<dbReference type="STRING" id="742152.A0A2H3JSQ2"/>
<dbReference type="PANTHER" id="PTHR40633">
    <property type="entry name" value="MATRIX PROTEIN, PUTATIVE (AFU_ORTHOLOGUE AFUA_8G05410)-RELATED"/>
    <property type="match status" value="1"/>
</dbReference>
<dbReference type="Proteomes" id="UP000218811">
    <property type="component" value="Unassembled WGS sequence"/>
</dbReference>
<proteinExistence type="predicted"/>
<feature type="compositionally biased region" description="Low complexity" evidence="2">
    <location>
        <begin position="158"/>
        <end position="245"/>
    </location>
</feature>
<accession>A0A2H3JSQ2</accession>
<keyword evidence="6" id="KW-1185">Reference proteome</keyword>
<gene>
    <name evidence="5" type="ORF">WOLCODRAFT_165208</name>
</gene>
<feature type="chain" id="PRO_5013884202" description="Yeast cell wall synthesis Kre9/Knh1-like N-terminal domain-containing protein" evidence="3">
    <location>
        <begin position="20"/>
        <end position="285"/>
    </location>
</feature>